<evidence type="ECO:0000313" key="4">
    <source>
        <dbReference type="EMBL" id="WEK17893.1"/>
    </source>
</evidence>
<gene>
    <name evidence="4" type="primary">traM</name>
    <name evidence="4" type="ORF">P0Y49_13905</name>
</gene>
<keyword evidence="2" id="KW-0472">Membrane</keyword>
<feature type="region of interest" description="Disordered" evidence="1">
    <location>
        <begin position="79"/>
        <end position="116"/>
    </location>
</feature>
<dbReference type="AlphaFoldDB" id="A0AAJ5W691"/>
<dbReference type="Proteomes" id="UP001214530">
    <property type="component" value="Chromosome"/>
</dbReference>
<keyword evidence="2" id="KW-1133">Transmembrane helix</keyword>
<protein>
    <submittedName>
        <fullName evidence="4">Conjugative transposon protein TraM</fullName>
    </submittedName>
</protein>
<keyword evidence="2" id="KW-0812">Transmembrane</keyword>
<dbReference type="EMBL" id="CP119313">
    <property type="protein sequence ID" value="WEK17893.1"/>
    <property type="molecule type" value="Genomic_DNA"/>
</dbReference>
<sequence length="428" mass="46945">MENQASNLKKERQKKFLTVLPIIVIPFLTLIFWAMGGGKVEQAKAEASNKKGINNILPDANLKDDKGLDKMSYYDRASKDSVRIGQQSQNDPNYQSGNLPGAYLPNSPYVSAYQPQPVQGLNTSPYTGAGYNDPNEARVLQRLAQLNQAMNQPSPLPTQDNKTTNVMGALDGEAVKRLEAMMQQMQSGSTQEDPETRQLNSMLEKVLDIQHPERVQEKIRKTSEARRNQVFAVSSGMKREVISILDKKVTSAIATSDNGFYSLDEDKGSDAQNAIDAVVHETQVIVNGSTVKLRLLDDVYINGKLIPKDNFIYGTASLSGERLVVKVTGVKYLKSLFPVELSVVDIDGMEGIYVPGAIARDVAKASTERAIQDIGFGSMSDNIGIQAAGAGVEAAKSLFSKKVKLIKVTVKAGYRVLLRDEKQKMENQ</sequence>
<evidence type="ECO:0000313" key="5">
    <source>
        <dbReference type="Proteomes" id="UP001214530"/>
    </source>
</evidence>
<evidence type="ECO:0000256" key="2">
    <source>
        <dbReference type="SAM" id="Phobius"/>
    </source>
</evidence>
<feature type="compositionally biased region" description="Polar residues" evidence="1">
    <location>
        <begin position="84"/>
        <end position="98"/>
    </location>
</feature>
<name>A0AAJ5W691_9SPHI</name>
<evidence type="ECO:0000256" key="1">
    <source>
        <dbReference type="SAM" id="MobiDB-lite"/>
    </source>
</evidence>
<feature type="domain" description="Conjugative transposon TraM C-terminal" evidence="3">
    <location>
        <begin position="275"/>
        <end position="419"/>
    </location>
</feature>
<accession>A0AAJ5W691</accession>
<dbReference type="NCBIfam" id="TIGR03779">
    <property type="entry name" value="Bac_Flav_CT_M"/>
    <property type="match status" value="1"/>
</dbReference>
<proteinExistence type="predicted"/>
<dbReference type="Pfam" id="PF12508">
    <property type="entry name" value="Transposon_TraM"/>
    <property type="match status" value="1"/>
</dbReference>
<feature type="transmembrane region" description="Helical" evidence="2">
    <location>
        <begin position="16"/>
        <end position="35"/>
    </location>
</feature>
<organism evidence="4 5">
    <name type="scientific">Candidatus Pedobacter colombiensis</name>
    <dbReference type="NCBI Taxonomy" id="3121371"/>
    <lineage>
        <taxon>Bacteria</taxon>
        <taxon>Pseudomonadati</taxon>
        <taxon>Bacteroidota</taxon>
        <taxon>Sphingobacteriia</taxon>
        <taxon>Sphingobacteriales</taxon>
        <taxon>Sphingobacteriaceae</taxon>
        <taxon>Pedobacter</taxon>
    </lineage>
</organism>
<evidence type="ECO:0000259" key="3">
    <source>
        <dbReference type="Pfam" id="PF12508"/>
    </source>
</evidence>
<dbReference type="InterPro" id="IPR055407">
    <property type="entry name" value="TraM_C"/>
</dbReference>
<reference evidence="4" key="1">
    <citation type="submission" date="2023-03" db="EMBL/GenBank/DDBJ databases">
        <title>Andean soil-derived lignocellulolytic bacterial consortium as a source of novel taxa and putative plastic-active enzymes.</title>
        <authorList>
            <person name="Diaz-Garcia L."/>
            <person name="Chuvochina M."/>
            <person name="Feuerriegel G."/>
            <person name="Bunk B."/>
            <person name="Sproer C."/>
            <person name="Streit W.R."/>
            <person name="Rodriguez L.M."/>
            <person name="Overmann J."/>
            <person name="Jimenez D.J."/>
        </authorList>
    </citation>
    <scope>NUCLEOTIDE SEQUENCE</scope>
    <source>
        <strain evidence="4">MAG 3858</strain>
    </source>
</reference>
<dbReference type="InterPro" id="IPR022187">
    <property type="entry name" value="Conjug_transposon_TraM"/>
</dbReference>